<organism evidence="1 2">
    <name type="scientific">Pectinatus haikarae</name>
    <dbReference type="NCBI Taxonomy" id="349096"/>
    <lineage>
        <taxon>Bacteria</taxon>
        <taxon>Bacillati</taxon>
        <taxon>Bacillota</taxon>
        <taxon>Negativicutes</taxon>
        <taxon>Selenomonadales</taxon>
        <taxon>Selenomonadaceae</taxon>
        <taxon>Pectinatus</taxon>
    </lineage>
</organism>
<evidence type="ECO:0000313" key="2">
    <source>
        <dbReference type="Proteomes" id="UP001239167"/>
    </source>
</evidence>
<sequence>MLNIIHKCIFYLAELLEHRNISSFSEILCENEKREQEDISREQVQKIREMLIYAYTYIPYYKNLFDSIDFKPGQFIKINDLKKIPYLTKDIIKNNEKLFINKDNNKKIIARKTGGSTGRKLIVYYGQRSLDITAAVHQRCMGWCGKLLGEREIHLSSKTIEQRKIPIKDRRKEHFKCLAMNRENVFLDIFDDKNIKDILYKIKSMKAVLIQGFPSIAYNLASFAQENDIDVKGTFKYYESTGETLYDFQREKIEKIFGCEVYDRYGDAEFGVIAHECANHNGLHIMEDVVFVESEPSKEIGSMGEIIVTTLTNYTMPLIRYKTGDLGEISQENCSCGLPFRKIINMSGRIHDFLKIADGKNVSTSFILDILDKYNGIRNFQIRLKANVLEFLVIPDDNFTLDVIKAIQEELNIKLGLLVDIYLIDKLYLTPMGKYRYLFPEDIELRKILCLARYEYGSIYNNSSKNSFIKISSMLCIDGFNELEITPDNNFIWSKCNAKVCFEEKNPYIEILSSVNTDQVLQICNNDGVVKQKINLSRGWDKYTINANNGEIILLKINHPISAAEKKGDKRELGIGFREILNNDRGK</sequence>
<protein>
    <submittedName>
        <fullName evidence="1">Phenylacetate-CoA ligase</fullName>
        <ecNumber evidence="1">6.2.1.30</ecNumber>
    </submittedName>
</protein>
<dbReference type="GO" id="GO:0047475">
    <property type="term" value="F:phenylacetate-CoA ligase activity"/>
    <property type="evidence" value="ECO:0007669"/>
    <property type="project" value="UniProtKB-EC"/>
</dbReference>
<dbReference type="RefSeq" id="WP_307225400.1">
    <property type="nucleotide sequence ID" value="NZ_CP116940.1"/>
</dbReference>
<evidence type="ECO:0000313" key="1">
    <source>
        <dbReference type="EMBL" id="MDQ0205188.1"/>
    </source>
</evidence>
<dbReference type="Gene3D" id="3.40.50.12780">
    <property type="entry name" value="N-terminal domain of ligase-like"/>
    <property type="match status" value="1"/>
</dbReference>
<name>A0ABT9YBG4_9FIRM</name>
<dbReference type="EC" id="6.2.1.30" evidence="1"/>
<dbReference type="PANTHER" id="PTHR36932">
    <property type="entry name" value="CAPSULAR POLYSACCHARIDE BIOSYNTHESIS PROTEIN"/>
    <property type="match status" value="1"/>
</dbReference>
<dbReference type="PANTHER" id="PTHR36932:SF1">
    <property type="entry name" value="CAPSULAR POLYSACCHARIDE BIOSYNTHESIS PROTEIN"/>
    <property type="match status" value="1"/>
</dbReference>
<keyword evidence="1" id="KW-0436">Ligase</keyword>
<comment type="caution">
    <text evidence="1">The sequence shown here is derived from an EMBL/GenBank/DDBJ whole genome shotgun (WGS) entry which is preliminary data.</text>
</comment>
<dbReference type="InterPro" id="IPR053158">
    <property type="entry name" value="CapK_Type1_Caps_Biosynth"/>
</dbReference>
<keyword evidence="2" id="KW-1185">Reference proteome</keyword>
<dbReference type="InterPro" id="IPR042099">
    <property type="entry name" value="ANL_N_sf"/>
</dbReference>
<reference evidence="1 2" key="1">
    <citation type="submission" date="2023-07" db="EMBL/GenBank/DDBJ databases">
        <title>Genomic Encyclopedia of Type Strains, Phase IV (KMG-IV): sequencing the most valuable type-strain genomes for metagenomic binning, comparative biology and taxonomic classification.</title>
        <authorList>
            <person name="Goeker M."/>
        </authorList>
    </citation>
    <scope>NUCLEOTIDE SEQUENCE [LARGE SCALE GENOMIC DNA]</scope>
    <source>
        <strain evidence="1 2">DSM 16980</strain>
    </source>
</reference>
<accession>A0ABT9YBG4</accession>
<dbReference type="Proteomes" id="UP001239167">
    <property type="component" value="Unassembled WGS sequence"/>
</dbReference>
<dbReference type="SUPFAM" id="SSF56801">
    <property type="entry name" value="Acetyl-CoA synthetase-like"/>
    <property type="match status" value="1"/>
</dbReference>
<dbReference type="EMBL" id="JAUSUE010000033">
    <property type="protein sequence ID" value="MDQ0205188.1"/>
    <property type="molecule type" value="Genomic_DNA"/>
</dbReference>
<gene>
    <name evidence="1" type="ORF">J2S01_002933</name>
</gene>
<proteinExistence type="predicted"/>